<dbReference type="InterPro" id="IPR008972">
    <property type="entry name" value="Cupredoxin"/>
</dbReference>
<dbReference type="Pfam" id="PF07732">
    <property type="entry name" value="Cu-oxidase_3"/>
    <property type="match status" value="1"/>
</dbReference>
<dbReference type="ExpressionAtlas" id="A0A2K3D4U3">
    <property type="expression patterns" value="differential"/>
</dbReference>
<dbReference type="AlphaFoldDB" id="A0A2K3D4U3"/>
<dbReference type="KEGG" id="cre:CHLRE_12g531200v5"/>
<keyword evidence="10" id="KW-1185">Reference proteome</keyword>
<evidence type="ECO:0000256" key="2">
    <source>
        <dbReference type="ARBA" id="ARBA00022723"/>
    </source>
</evidence>
<keyword evidence="2" id="KW-0479">Metal-binding</keyword>
<dbReference type="InterPro" id="IPR033138">
    <property type="entry name" value="Cu_oxidase_CS"/>
</dbReference>
<evidence type="ECO:0000256" key="1">
    <source>
        <dbReference type="ARBA" id="ARBA00010609"/>
    </source>
</evidence>
<feature type="compositionally biased region" description="Polar residues" evidence="5">
    <location>
        <begin position="46"/>
        <end position="55"/>
    </location>
</feature>
<feature type="transmembrane region" description="Helical" evidence="6">
    <location>
        <begin position="74"/>
        <end position="94"/>
    </location>
</feature>
<dbReference type="PaxDb" id="3055-EDP03605"/>
<dbReference type="InterPro" id="IPR011706">
    <property type="entry name" value="Cu-oxidase_C"/>
</dbReference>
<feature type="domain" description="Plastocyanin-like" evidence="8">
    <location>
        <begin position="559"/>
        <end position="671"/>
    </location>
</feature>
<comment type="similarity">
    <text evidence="1">Belongs to the multicopper oxidase family.</text>
</comment>
<dbReference type="Proteomes" id="UP000006906">
    <property type="component" value="Chromosome 12"/>
</dbReference>
<evidence type="ECO:0000256" key="4">
    <source>
        <dbReference type="ARBA" id="ARBA00023008"/>
    </source>
</evidence>
<dbReference type="InterPro" id="IPR045087">
    <property type="entry name" value="Cu-oxidase_fam"/>
</dbReference>
<dbReference type="SUPFAM" id="SSF49503">
    <property type="entry name" value="Cupredoxins"/>
    <property type="match status" value="6"/>
</dbReference>
<evidence type="ECO:0000256" key="5">
    <source>
        <dbReference type="SAM" id="MobiDB-lite"/>
    </source>
</evidence>
<dbReference type="Gramene" id="PNW75552">
    <property type="protein sequence ID" value="PNW75552"/>
    <property type="gene ID" value="CHLRE_12g531200v5"/>
</dbReference>
<keyword evidence="3" id="KW-0560">Oxidoreductase</keyword>
<reference evidence="9 10" key="1">
    <citation type="journal article" date="2007" name="Science">
        <title>The Chlamydomonas genome reveals the evolution of key animal and plant functions.</title>
        <authorList>
            <person name="Merchant S.S."/>
            <person name="Prochnik S.E."/>
            <person name="Vallon O."/>
            <person name="Harris E.H."/>
            <person name="Karpowicz S.J."/>
            <person name="Witman G.B."/>
            <person name="Terry A."/>
            <person name="Salamov A."/>
            <person name="Fritz-Laylin L.K."/>
            <person name="Marechal-Drouard L."/>
            <person name="Marshall W.F."/>
            <person name="Qu L.H."/>
            <person name="Nelson D.R."/>
            <person name="Sanderfoot A.A."/>
            <person name="Spalding M.H."/>
            <person name="Kapitonov V.V."/>
            <person name="Ren Q."/>
            <person name="Ferris P."/>
            <person name="Lindquist E."/>
            <person name="Shapiro H."/>
            <person name="Lucas S.M."/>
            <person name="Grimwood J."/>
            <person name="Schmutz J."/>
            <person name="Cardol P."/>
            <person name="Cerutti H."/>
            <person name="Chanfreau G."/>
            <person name="Chen C.L."/>
            <person name="Cognat V."/>
            <person name="Croft M.T."/>
            <person name="Dent R."/>
            <person name="Dutcher S."/>
            <person name="Fernandez E."/>
            <person name="Fukuzawa H."/>
            <person name="Gonzalez-Ballester D."/>
            <person name="Gonzalez-Halphen D."/>
            <person name="Hallmann A."/>
            <person name="Hanikenne M."/>
            <person name="Hippler M."/>
            <person name="Inwood W."/>
            <person name="Jabbari K."/>
            <person name="Kalanon M."/>
            <person name="Kuras R."/>
            <person name="Lefebvre P.A."/>
            <person name="Lemaire S.D."/>
            <person name="Lobanov A.V."/>
            <person name="Lohr M."/>
            <person name="Manuell A."/>
            <person name="Meier I."/>
            <person name="Mets L."/>
            <person name="Mittag M."/>
            <person name="Mittelmeier T."/>
            <person name="Moroney J.V."/>
            <person name="Moseley J."/>
            <person name="Napoli C."/>
            <person name="Nedelcu A.M."/>
            <person name="Niyogi K."/>
            <person name="Novoselov S.V."/>
            <person name="Paulsen I.T."/>
            <person name="Pazour G."/>
            <person name="Purton S."/>
            <person name="Ral J.P."/>
            <person name="Riano-Pachon D.M."/>
            <person name="Riekhof W."/>
            <person name="Rymarquis L."/>
            <person name="Schroda M."/>
            <person name="Stern D."/>
            <person name="Umen J."/>
            <person name="Willows R."/>
            <person name="Wilson N."/>
            <person name="Zimmer S.L."/>
            <person name="Allmer J."/>
            <person name="Balk J."/>
            <person name="Bisova K."/>
            <person name="Chen C.J."/>
            <person name="Elias M."/>
            <person name="Gendler K."/>
            <person name="Hauser C."/>
            <person name="Lamb M.R."/>
            <person name="Ledford H."/>
            <person name="Long J.C."/>
            <person name="Minagawa J."/>
            <person name="Page M.D."/>
            <person name="Pan J."/>
            <person name="Pootakham W."/>
            <person name="Roje S."/>
            <person name="Rose A."/>
            <person name="Stahlberg E."/>
            <person name="Terauchi A.M."/>
            <person name="Yang P."/>
            <person name="Ball S."/>
            <person name="Bowler C."/>
            <person name="Dieckmann C.L."/>
            <person name="Gladyshev V.N."/>
            <person name="Green P."/>
            <person name="Jorgensen R."/>
            <person name="Mayfield S."/>
            <person name="Mueller-Roeber B."/>
            <person name="Rajamani S."/>
            <person name="Sayre R.T."/>
            <person name="Brokstein P."/>
            <person name="Dubchak I."/>
            <person name="Goodstein D."/>
            <person name="Hornick L."/>
            <person name="Huang Y.W."/>
            <person name="Jhaveri J."/>
            <person name="Luo Y."/>
            <person name="Martinez D."/>
            <person name="Ngau W.C."/>
            <person name="Otillar B."/>
            <person name="Poliakov A."/>
            <person name="Porter A."/>
            <person name="Szajkowski L."/>
            <person name="Werner G."/>
            <person name="Zhou K."/>
            <person name="Grigoriev I.V."/>
            <person name="Rokhsar D.S."/>
            <person name="Grossman A.R."/>
        </authorList>
    </citation>
    <scope>NUCLEOTIDE SEQUENCE [LARGE SCALE GENOMIC DNA]</scope>
    <source>
        <strain evidence="10">CC-503</strain>
    </source>
</reference>
<evidence type="ECO:0000259" key="8">
    <source>
        <dbReference type="Pfam" id="PF07732"/>
    </source>
</evidence>
<evidence type="ECO:0000313" key="9">
    <source>
        <dbReference type="EMBL" id="PNW75552.1"/>
    </source>
</evidence>
<protein>
    <recommendedName>
        <fullName evidence="11">Multicopper oxidase</fullName>
    </recommendedName>
</protein>
<dbReference type="GO" id="GO:0016491">
    <property type="term" value="F:oxidoreductase activity"/>
    <property type="evidence" value="ECO:0000318"/>
    <property type="project" value="GO_Central"/>
</dbReference>
<dbReference type="GeneID" id="5718579"/>
<gene>
    <name evidence="9" type="ORF">CHLRE_12g531200v5</name>
</gene>
<dbReference type="GO" id="GO:0005507">
    <property type="term" value="F:copper ion binding"/>
    <property type="evidence" value="ECO:0007669"/>
    <property type="project" value="InterPro"/>
</dbReference>
<feature type="compositionally biased region" description="Low complexity" evidence="5">
    <location>
        <begin position="497"/>
        <end position="523"/>
    </location>
</feature>
<evidence type="ECO:0000259" key="7">
    <source>
        <dbReference type="Pfam" id="PF07731"/>
    </source>
</evidence>
<keyword evidence="4" id="KW-0186">Copper</keyword>
<evidence type="ECO:0008006" key="11">
    <source>
        <dbReference type="Google" id="ProtNLM"/>
    </source>
</evidence>
<organism evidence="9 10">
    <name type="scientific">Chlamydomonas reinhardtii</name>
    <name type="common">Chlamydomonas smithii</name>
    <dbReference type="NCBI Taxonomy" id="3055"/>
    <lineage>
        <taxon>Eukaryota</taxon>
        <taxon>Viridiplantae</taxon>
        <taxon>Chlorophyta</taxon>
        <taxon>core chlorophytes</taxon>
        <taxon>Chlorophyceae</taxon>
        <taxon>CS clade</taxon>
        <taxon>Chlamydomonadales</taxon>
        <taxon>Chlamydomonadaceae</taxon>
        <taxon>Chlamydomonas</taxon>
    </lineage>
</organism>
<dbReference type="OrthoDB" id="2121828at2759"/>
<sequence>MLSQLGISGKGSEKASGSRYIPLSSLQSSTNHSLREPPAEDEPLTSGFQGPSLAQRQHDGAPVSRLRSFRNGSLLIAASVVIGIGITFAMGWTVGNARSGQPASGAQLGNKTAALASGRTYYIAADKISWDYAPSGRMRCYPPGFAAMPTGAARIGGTFVKAQYREYTDASFKALKPRGKEWEHLGSLGPALYAEVGDVLVVVFRNNLPFPVNMAPTGGLTIAPDRPGGPTSANVTQPVPPGHTVTYTWAVPEQAGPQPGATVSSRMWLYRSNVDPAAHDNAGLTGPVIVAGRGQAGPGGRARDVDRDVVSVFAVVEERSSPFAAQHDPKLTSGASFTKNMINGWEFCNMPAGGITLRTGERVRWHVSSVGNHDGLHNYHWHGHVVELNGHHVDQFTGIPTASYSVNMVPDEPGNWLFHCHVNQHMGGGMVDMYTVEGPRAPLPASTGVERTYYVAAEEVLWDYVPLGMDHCSNPPKPFTPDTVGYPYLAGPWPGSGANANGSSGGTSTSSNGGANSSATAATPTPRLGPQLVKTLYVEYTDANFTAAKPRLPGDAYQGFMGPLLRANVGDTIKVVFRNRARVPTSIHAHGVRYSKANEGTLYEDGSDPATDKADDVVAPGQTYTYTWHVRELSGPGPRDPSSLLWIYHGHVDEAAETNAGLMGGIIITRRGMARSASDLTPVDVDREVVLLMTVTDETASSNFKANLQKVDPTAASDPAALGRITGDPDFQSHMLKHSINGFMYCNLPRLNFTVGERVRLHIMSFGSVDDTHSVHMGGPRLDYNRQHSDAVQISPGGMISADVAFTAPGNYELQCRMAHHIIAGMRARYAVFPADPQAAPQLPATQLTGVTRTYFVQAEPVEWDYAPAGYQKCTETDMLGEATPYLVRSSASIGSKYRKAVYREYTDASFTVRKAGPNYTGLVGPLLIAEVGDRLDVHFRNALVDLPHYPVNIAPGGGLVEDGSDAACAGGAPVAAGEDCVYRWIVPDTAGPAIADFSTVAYGYTSSVDMASAPNLGLVGALVVAGRGELQPPAAAGAAPLPAGVDFLVPLYFQVMDENSSPYLPASAKAAGVNLTAMSAIEDEHNTHTPAGSGSVSGSGNAHGSMDMSGGGEMAMEPEDFMETNRMHAINGYVYCNLPRPAFPTGSLVRWVLMAYGTASEFHAPYFVNHVVQVDRSGWSTLASLMPATVRTADMRAGTAGNWLMFCDVHHDYMAGMMAEFTVLPDMSRQRA</sequence>
<feature type="region of interest" description="Disordered" evidence="5">
    <location>
        <begin position="1"/>
        <end position="61"/>
    </location>
</feature>
<dbReference type="InterPro" id="IPR011707">
    <property type="entry name" value="Cu-oxidase-like_N"/>
</dbReference>
<keyword evidence="6" id="KW-1133">Transmembrane helix</keyword>
<dbReference type="InterPro" id="IPR002355">
    <property type="entry name" value="Cu_oxidase_Cu_BS"/>
</dbReference>
<evidence type="ECO:0000256" key="6">
    <source>
        <dbReference type="SAM" id="Phobius"/>
    </source>
</evidence>
<dbReference type="RefSeq" id="XP_042918663.1">
    <property type="nucleotide sequence ID" value="XM_043068568.1"/>
</dbReference>
<dbReference type="PROSITE" id="PS00080">
    <property type="entry name" value="MULTICOPPER_OXIDASE2"/>
    <property type="match status" value="1"/>
</dbReference>
<accession>A0A2K3D4U3</accession>
<dbReference type="FunFam" id="2.60.40.420:FF:000028">
    <property type="entry name" value="Ceruloplasmin"/>
    <property type="match status" value="1"/>
</dbReference>
<dbReference type="Gene3D" id="2.60.40.420">
    <property type="entry name" value="Cupredoxins - blue copper proteins"/>
    <property type="match status" value="5"/>
</dbReference>
<keyword evidence="6" id="KW-0812">Transmembrane</keyword>
<feature type="region of interest" description="Disordered" evidence="5">
    <location>
        <begin position="1086"/>
        <end position="1113"/>
    </location>
</feature>
<evidence type="ECO:0000256" key="3">
    <source>
        <dbReference type="ARBA" id="ARBA00023002"/>
    </source>
</evidence>
<dbReference type="PROSITE" id="PS00079">
    <property type="entry name" value="MULTICOPPER_OXIDASE1"/>
    <property type="match status" value="3"/>
</dbReference>
<name>A0A2K3D4U3_CHLRE</name>
<proteinExistence type="inferred from homology"/>
<dbReference type="InParanoid" id="A0A2K3D4U3"/>
<feature type="compositionally biased region" description="Low complexity" evidence="5">
    <location>
        <begin position="1093"/>
        <end position="1106"/>
    </location>
</feature>
<keyword evidence="6" id="KW-0472">Membrane</keyword>
<dbReference type="PANTHER" id="PTHR11709:SF486">
    <property type="entry name" value="MULTICOPPER OXIDASE"/>
    <property type="match status" value="1"/>
</dbReference>
<dbReference type="EMBL" id="CM008973">
    <property type="protein sequence ID" value="PNW75552.1"/>
    <property type="molecule type" value="Genomic_DNA"/>
</dbReference>
<feature type="domain" description="Plastocyanin-like" evidence="7">
    <location>
        <begin position="331"/>
        <end position="436"/>
    </location>
</feature>
<dbReference type="PANTHER" id="PTHR11709">
    <property type="entry name" value="MULTI-COPPER OXIDASE"/>
    <property type="match status" value="1"/>
</dbReference>
<evidence type="ECO:0000313" key="10">
    <source>
        <dbReference type="Proteomes" id="UP000006906"/>
    </source>
</evidence>
<feature type="region of interest" description="Disordered" evidence="5">
    <location>
        <begin position="497"/>
        <end position="527"/>
    </location>
</feature>
<dbReference type="STRING" id="3055.A0A2K3D4U3"/>
<dbReference type="Pfam" id="PF07731">
    <property type="entry name" value="Cu-oxidase_2"/>
    <property type="match status" value="1"/>
</dbReference>